<dbReference type="AlphaFoldDB" id="A0A1M5S057"/>
<keyword evidence="2" id="KW-1185">Reference proteome</keyword>
<dbReference type="EMBL" id="FQWY01000064">
    <property type="protein sequence ID" value="SHH31814.1"/>
    <property type="molecule type" value="Genomic_DNA"/>
</dbReference>
<dbReference type="OrthoDB" id="1663583at2"/>
<dbReference type="Proteomes" id="UP000242329">
    <property type="component" value="Unassembled WGS sequence"/>
</dbReference>
<dbReference type="STRING" id="1123382.SAMN02745221_02141"/>
<evidence type="ECO:0000313" key="2">
    <source>
        <dbReference type="Proteomes" id="UP000242329"/>
    </source>
</evidence>
<sequence length="169" mass="19744">DFRYAFFGLREEMDIEDINDIMLKIFLKLLLLKKGLDEGRIRVEVEKIFWQMREMERGYSYLQVSIIEYILGAVEKIDEEILIECIEKILPERREDLMTLAEKWRREGIEEGIRKGIEQGIAKGIEKGIEKGKEEAALNALQKGLDIETIAEITGLSVERIEELKKKLN</sequence>
<dbReference type="InterPro" id="IPR010106">
    <property type="entry name" value="RpnA"/>
</dbReference>
<dbReference type="PANTHER" id="PTHR34611:SF2">
    <property type="entry name" value="INACTIVE RECOMBINATION-PROMOTING NUCLEASE-LIKE PROTEIN RPNE-RELATED"/>
    <property type="match status" value="1"/>
</dbReference>
<proteinExistence type="predicted"/>
<protein>
    <recommendedName>
        <fullName evidence="3">Transposase (putative) YhgA-like domain-containing protein</fullName>
    </recommendedName>
</protein>
<feature type="non-terminal residue" evidence="1">
    <location>
        <position position="1"/>
    </location>
</feature>
<dbReference type="NCBIfam" id="TIGR01784">
    <property type="entry name" value="T_den_put_tspse"/>
    <property type="match status" value="1"/>
</dbReference>
<name>A0A1M5S057_9FIRM</name>
<dbReference type="GO" id="GO:0006310">
    <property type="term" value="P:DNA recombination"/>
    <property type="evidence" value="ECO:0007669"/>
    <property type="project" value="TreeGrafter"/>
</dbReference>
<dbReference type="RefSeq" id="WP_143156948.1">
    <property type="nucleotide sequence ID" value="NZ_FQWY01000064.1"/>
</dbReference>
<accession>A0A1M5S057</accession>
<dbReference type="InterPro" id="IPR051699">
    <property type="entry name" value="Rpn/YhgA-like_nuclease"/>
</dbReference>
<dbReference type="PANTHER" id="PTHR34611">
    <property type="match status" value="1"/>
</dbReference>
<evidence type="ECO:0000313" key="1">
    <source>
        <dbReference type="EMBL" id="SHH31814.1"/>
    </source>
</evidence>
<evidence type="ECO:0008006" key="3">
    <source>
        <dbReference type="Google" id="ProtNLM"/>
    </source>
</evidence>
<dbReference type="GO" id="GO:1990238">
    <property type="term" value="F:double-stranded DNA endonuclease activity"/>
    <property type="evidence" value="ECO:0007669"/>
    <property type="project" value="TreeGrafter"/>
</dbReference>
<reference evidence="2" key="1">
    <citation type="submission" date="2016-11" db="EMBL/GenBank/DDBJ databases">
        <authorList>
            <person name="Varghese N."/>
            <person name="Submissions S."/>
        </authorList>
    </citation>
    <scope>NUCLEOTIDE SEQUENCE [LARGE SCALE GENOMIC DNA]</scope>
    <source>
        <strain evidence="2">DSM 11003</strain>
    </source>
</reference>
<gene>
    <name evidence="1" type="ORF">SAMN02745221_02141</name>
</gene>
<organism evidence="1 2">
    <name type="scientific">Thermosyntropha lipolytica DSM 11003</name>
    <dbReference type="NCBI Taxonomy" id="1123382"/>
    <lineage>
        <taxon>Bacteria</taxon>
        <taxon>Bacillati</taxon>
        <taxon>Bacillota</taxon>
        <taxon>Clostridia</taxon>
        <taxon>Eubacteriales</taxon>
        <taxon>Syntrophomonadaceae</taxon>
        <taxon>Thermosyntropha</taxon>
    </lineage>
</organism>